<reference evidence="8" key="1">
    <citation type="journal article" date="2017" name="Genome Biol.">
        <title>Comparative genomics reveals high biological diversity and specific adaptations in the industrially and medically important fungal genus Aspergillus.</title>
        <authorList>
            <person name="de Vries R.P."/>
            <person name="Riley R."/>
            <person name="Wiebenga A."/>
            <person name="Aguilar-Osorio G."/>
            <person name="Amillis S."/>
            <person name="Uchima C.A."/>
            <person name="Anderluh G."/>
            <person name="Asadollahi M."/>
            <person name="Askin M."/>
            <person name="Barry K."/>
            <person name="Battaglia E."/>
            <person name="Bayram O."/>
            <person name="Benocci T."/>
            <person name="Braus-Stromeyer S.A."/>
            <person name="Caldana C."/>
            <person name="Canovas D."/>
            <person name="Cerqueira G.C."/>
            <person name="Chen F."/>
            <person name="Chen W."/>
            <person name="Choi C."/>
            <person name="Clum A."/>
            <person name="Dos Santos R.A."/>
            <person name="Damasio A.R."/>
            <person name="Diallinas G."/>
            <person name="Emri T."/>
            <person name="Fekete E."/>
            <person name="Flipphi M."/>
            <person name="Freyberg S."/>
            <person name="Gallo A."/>
            <person name="Gournas C."/>
            <person name="Habgood R."/>
            <person name="Hainaut M."/>
            <person name="Harispe M.L."/>
            <person name="Henrissat B."/>
            <person name="Hilden K.S."/>
            <person name="Hope R."/>
            <person name="Hossain A."/>
            <person name="Karabika E."/>
            <person name="Karaffa L."/>
            <person name="Karanyi Z."/>
            <person name="Krasevec N."/>
            <person name="Kuo A."/>
            <person name="Kusch H."/>
            <person name="LaButti K."/>
            <person name="Lagendijk E.L."/>
            <person name="Lapidus A."/>
            <person name="Levasseur A."/>
            <person name="Lindquist E."/>
            <person name="Lipzen A."/>
            <person name="Logrieco A.F."/>
            <person name="MacCabe A."/>
            <person name="Maekelae M.R."/>
            <person name="Malavazi I."/>
            <person name="Melin P."/>
            <person name="Meyer V."/>
            <person name="Mielnichuk N."/>
            <person name="Miskei M."/>
            <person name="Molnar A.P."/>
            <person name="Mule G."/>
            <person name="Ngan C.Y."/>
            <person name="Orejas M."/>
            <person name="Orosz E."/>
            <person name="Ouedraogo J.P."/>
            <person name="Overkamp K.M."/>
            <person name="Park H.-S."/>
            <person name="Perrone G."/>
            <person name="Piumi F."/>
            <person name="Punt P.J."/>
            <person name="Ram A.F."/>
            <person name="Ramon A."/>
            <person name="Rauscher S."/>
            <person name="Record E."/>
            <person name="Riano-Pachon D.M."/>
            <person name="Robert V."/>
            <person name="Roehrig J."/>
            <person name="Ruller R."/>
            <person name="Salamov A."/>
            <person name="Salih N.S."/>
            <person name="Samson R.A."/>
            <person name="Sandor E."/>
            <person name="Sanguinetti M."/>
            <person name="Schuetze T."/>
            <person name="Sepcic K."/>
            <person name="Shelest E."/>
            <person name="Sherlock G."/>
            <person name="Sophianopoulou V."/>
            <person name="Squina F.M."/>
            <person name="Sun H."/>
            <person name="Susca A."/>
            <person name="Todd R.B."/>
            <person name="Tsang A."/>
            <person name="Unkles S.E."/>
            <person name="van de Wiele N."/>
            <person name="van Rossen-Uffink D."/>
            <person name="Oliveira J.V."/>
            <person name="Vesth T.C."/>
            <person name="Visser J."/>
            <person name="Yu J.-H."/>
            <person name="Zhou M."/>
            <person name="Andersen M.R."/>
            <person name="Archer D.B."/>
            <person name="Baker S.E."/>
            <person name="Benoit I."/>
            <person name="Brakhage A.A."/>
            <person name="Braus G.H."/>
            <person name="Fischer R."/>
            <person name="Frisvad J.C."/>
            <person name="Goldman G.H."/>
            <person name="Houbraken J."/>
            <person name="Oakley B."/>
            <person name="Pocsi I."/>
            <person name="Scazzocchio C."/>
            <person name="Seiboth B."/>
            <person name="vanKuyk P.A."/>
            <person name="Wortman J."/>
            <person name="Dyer P.S."/>
            <person name="Grigoriev I.V."/>
        </authorList>
    </citation>
    <scope>NUCLEOTIDE SEQUENCE [LARGE SCALE GENOMIC DNA]</scope>
    <source>
        <strain evidence="8">DTO 134E9</strain>
    </source>
</reference>
<name>A0A1L9RY76_ASPWE</name>
<dbReference type="AlphaFoldDB" id="A0A1L9RY76"/>
<evidence type="ECO:0000313" key="7">
    <source>
        <dbReference type="EMBL" id="OJJ39862.1"/>
    </source>
</evidence>
<dbReference type="GeneID" id="63754210"/>
<feature type="domain" description="Brix" evidence="6">
    <location>
        <begin position="65"/>
        <end position="290"/>
    </location>
</feature>
<comment type="similarity">
    <text evidence="2">Belongs to the BRX1 family.</text>
</comment>
<dbReference type="SMART" id="SM00879">
    <property type="entry name" value="Brix"/>
    <property type="match status" value="1"/>
</dbReference>
<dbReference type="Proteomes" id="UP000184383">
    <property type="component" value="Unassembled WGS sequence"/>
</dbReference>
<keyword evidence="8" id="KW-1185">Reference proteome</keyword>
<dbReference type="GO" id="GO:0000027">
    <property type="term" value="P:ribosomal large subunit assembly"/>
    <property type="evidence" value="ECO:0007669"/>
    <property type="project" value="TreeGrafter"/>
</dbReference>
<gene>
    <name evidence="7" type="ORF">ASPWEDRAFT_58145</name>
</gene>
<evidence type="ECO:0000256" key="4">
    <source>
        <dbReference type="ARBA" id="ARBA00023242"/>
    </source>
</evidence>
<dbReference type="InterPro" id="IPR007109">
    <property type="entry name" value="Brix"/>
</dbReference>
<dbReference type="EMBL" id="KV878210">
    <property type="protein sequence ID" value="OJJ39862.1"/>
    <property type="molecule type" value="Genomic_DNA"/>
</dbReference>
<feature type="compositionally biased region" description="Acidic residues" evidence="5">
    <location>
        <begin position="17"/>
        <end position="49"/>
    </location>
</feature>
<accession>A0A1L9RY76</accession>
<keyword evidence="3" id="KW-0690">Ribosome biogenesis</keyword>
<protein>
    <recommendedName>
        <fullName evidence="6">Brix domain-containing protein</fullName>
    </recommendedName>
</protein>
<dbReference type="OrthoDB" id="1638493at2759"/>
<evidence type="ECO:0000259" key="6">
    <source>
        <dbReference type="PROSITE" id="PS50833"/>
    </source>
</evidence>
<feature type="region of interest" description="Disordered" evidence="5">
    <location>
        <begin position="1"/>
        <end position="50"/>
    </location>
</feature>
<dbReference type="GO" id="GO:0019843">
    <property type="term" value="F:rRNA binding"/>
    <property type="evidence" value="ECO:0007669"/>
    <property type="project" value="InterPro"/>
</dbReference>
<keyword evidence="4" id="KW-0539">Nucleus</keyword>
<sequence length="630" mass="71536">MASVYKTVSKKQAQQALEDEDFEMEDFIADADDTSDSEEDEDEDEEEEGLNLAKKQLAAGFMPKTRVLMLTSRGVTHRHRHLLADLASLLPHTHKETKLDTKKKTAGYNLMLNSLADLHSCNVIFFLEARKRGQDLYLWLARPPNGPTLKFHVNNLHTMGELNAGFSGNCLKGGRGIVVFDRSFDEQGPVASKPGSEYRTLIKEMLRGVFCVPKRGVKGMKPFVDRIIGIFGVDGKIWIRVYEIRESEGGAKGEEKPTPKGKDGLPEVSLVEIGPRFVLTPIVMLEGSFGGPVIYENKEYVSPNQVRSEIRTSKAARYASRRDEQTDRFGKKSTLGLADGGKRKENALDTKKLGYTITMPLDRLATELLLHVYRSCDQISDILNLASTCRHLHRVFQRSNKLQILADAAESEFGPLDDIIQIITQNDSQPRAQLLHNWSTAELAEIEDLRLIIADVVQNHICPSNGTIQRKFHKRYPENNHQLTFNIHLNYPPSDQPGLGLFDKNPTSFDQYFHTAHPTNFTESPAKFKSKFRNDLFHDPGFEGWGDEIPHYYVVQDMMKLDPGQVLWLREHASLKEHVEAFVLSLGEWFRNNGETFSDTLEWVTKERGEDVEEFRGAIVDRYVGIVWDF</sequence>
<dbReference type="Pfam" id="PF04427">
    <property type="entry name" value="Brix"/>
    <property type="match status" value="1"/>
</dbReference>
<dbReference type="GO" id="GO:0005730">
    <property type="term" value="C:nucleolus"/>
    <property type="evidence" value="ECO:0007669"/>
    <property type="project" value="UniProtKB-SubCell"/>
</dbReference>
<evidence type="ECO:0000313" key="8">
    <source>
        <dbReference type="Proteomes" id="UP000184383"/>
    </source>
</evidence>
<feature type="compositionally biased region" description="Basic and acidic residues" evidence="5">
    <location>
        <begin position="320"/>
        <end position="330"/>
    </location>
</feature>
<dbReference type="GO" id="GO:0006364">
    <property type="term" value="P:rRNA processing"/>
    <property type="evidence" value="ECO:0007669"/>
    <property type="project" value="InterPro"/>
</dbReference>
<dbReference type="VEuPathDB" id="FungiDB:ASPWEDRAFT_58145"/>
<feature type="region of interest" description="Disordered" evidence="5">
    <location>
        <begin position="314"/>
        <end position="341"/>
    </location>
</feature>
<organism evidence="7 8">
    <name type="scientific">Aspergillus wentii DTO 134E9</name>
    <dbReference type="NCBI Taxonomy" id="1073089"/>
    <lineage>
        <taxon>Eukaryota</taxon>
        <taxon>Fungi</taxon>
        <taxon>Dikarya</taxon>
        <taxon>Ascomycota</taxon>
        <taxon>Pezizomycotina</taxon>
        <taxon>Eurotiomycetes</taxon>
        <taxon>Eurotiomycetidae</taxon>
        <taxon>Eurotiales</taxon>
        <taxon>Aspergillaceae</taxon>
        <taxon>Aspergillus</taxon>
        <taxon>Aspergillus subgen. Cremei</taxon>
    </lineage>
</organism>
<dbReference type="PROSITE" id="PS50833">
    <property type="entry name" value="BRIX"/>
    <property type="match status" value="1"/>
</dbReference>
<evidence type="ECO:0000256" key="2">
    <source>
        <dbReference type="ARBA" id="ARBA00006369"/>
    </source>
</evidence>
<evidence type="ECO:0000256" key="3">
    <source>
        <dbReference type="ARBA" id="ARBA00022517"/>
    </source>
</evidence>
<dbReference type="PANTHER" id="PTHR13634">
    <property type="entry name" value="RIBOSOME BIOGENESIS PROTEIN BRIX"/>
    <property type="match status" value="1"/>
</dbReference>
<comment type="subcellular location">
    <subcellularLocation>
        <location evidence="1">Nucleus</location>
        <location evidence="1">Nucleolus</location>
    </subcellularLocation>
</comment>
<dbReference type="PANTHER" id="PTHR13634:SF0">
    <property type="entry name" value="RIBOSOME BIOGENESIS PROTEIN BRX1 HOMOLOG"/>
    <property type="match status" value="1"/>
</dbReference>
<dbReference type="STRING" id="1073089.A0A1L9RY76"/>
<proteinExistence type="inferred from homology"/>
<evidence type="ECO:0000256" key="1">
    <source>
        <dbReference type="ARBA" id="ARBA00004604"/>
    </source>
</evidence>
<dbReference type="InterPro" id="IPR026532">
    <property type="entry name" value="BRX1"/>
</dbReference>
<dbReference type="RefSeq" id="XP_040693538.1">
    <property type="nucleotide sequence ID" value="XM_040838362.1"/>
</dbReference>
<evidence type="ECO:0000256" key="5">
    <source>
        <dbReference type="SAM" id="MobiDB-lite"/>
    </source>
</evidence>